<evidence type="ECO:0000256" key="2">
    <source>
        <dbReference type="SAM" id="Phobius"/>
    </source>
</evidence>
<reference evidence="3" key="1">
    <citation type="journal article" date="2014" name="Int. J. Syst. Evol. Microbiol.">
        <title>Complete genome sequence of Corynebacterium casei LMG S-19264T (=DSM 44701T), isolated from a smear-ripened cheese.</title>
        <authorList>
            <consortium name="US DOE Joint Genome Institute (JGI-PGF)"/>
            <person name="Walter F."/>
            <person name="Albersmeier A."/>
            <person name="Kalinowski J."/>
            <person name="Ruckert C."/>
        </authorList>
    </citation>
    <scope>NUCLEOTIDE SEQUENCE</scope>
    <source>
        <strain evidence="3">CGMCC 4.7430</strain>
    </source>
</reference>
<keyword evidence="2" id="KW-0812">Transmembrane</keyword>
<keyword evidence="2" id="KW-1133">Transmembrane helix</keyword>
<name>A0A918A4G3_9ACTN</name>
<feature type="transmembrane region" description="Helical" evidence="2">
    <location>
        <begin position="41"/>
        <end position="62"/>
    </location>
</feature>
<comment type="caution">
    <text evidence="3">The sequence shown here is derived from an EMBL/GenBank/DDBJ whole genome shotgun (WGS) entry which is preliminary data.</text>
</comment>
<sequence length="144" mass="14466">MGGMVERRGLWVWLSLVAGGLVAVALGVTFIVLGLEEADRLASVVGVFFALAGLGVSVYGVMPARRGPTQSQAPPPSPAGDDLTTGGDRSAAPLQAGDGGGRAATTRPGDTHNTISGGTFHAPVTMGRDIIGPSPASDDQDVSE</sequence>
<organism evidence="3 4">
    <name type="scientific">Nonomuraea glycinis</name>
    <dbReference type="NCBI Taxonomy" id="2047744"/>
    <lineage>
        <taxon>Bacteria</taxon>
        <taxon>Bacillati</taxon>
        <taxon>Actinomycetota</taxon>
        <taxon>Actinomycetes</taxon>
        <taxon>Streptosporangiales</taxon>
        <taxon>Streptosporangiaceae</taxon>
        <taxon>Nonomuraea</taxon>
    </lineage>
</organism>
<evidence type="ECO:0000313" key="4">
    <source>
        <dbReference type="Proteomes" id="UP000660745"/>
    </source>
</evidence>
<dbReference type="Proteomes" id="UP000660745">
    <property type="component" value="Unassembled WGS sequence"/>
</dbReference>
<gene>
    <name evidence="3" type="ORF">GCM10012278_32360</name>
</gene>
<proteinExistence type="predicted"/>
<feature type="region of interest" description="Disordered" evidence="1">
    <location>
        <begin position="64"/>
        <end position="144"/>
    </location>
</feature>
<accession>A0A918A4G3</accession>
<dbReference type="AlphaFoldDB" id="A0A918A4G3"/>
<feature type="transmembrane region" description="Helical" evidence="2">
    <location>
        <begin position="12"/>
        <end position="35"/>
    </location>
</feature>
<evidence type="ECO:0000256" key="1">
    <source>
        <dbReference type="SAM" id="MobiDB-lite"/>
    </source>
</evidence>
<protein>
    <submittedName>
        <fullName evidence="3">Uncharacterized protein</fullName>
    </submittedName>
</protein>
<dbReference type="EMBL" id="BMNK01000004">
    <property type="protein sequence ID" value="GGP06811.1"/>
    <property type="molecule type" value="Genomic_DNA"/>
</dbReference>
<evidence type="ECO:0000313" key="3">
    <source>
        <dbReference type="EMBL" id="GGP06811.1"/>
    </source>
</evidence>
<reference evidence="3" key="2">
    <citation type="submission" date="2020-09" db="EMBL/GenBank/DDBJ databases">
        <authorList>
            <person name="Sun Q."/>
            <person name="Zhou Y."/>
        </authorList>
    </citation>
    <scope>NUCLEOTIDE SEQUENCE</scope>
    <source>
        <strain evidence="3">CGMCC 4.7430</strain>
    </source>
</reference>
<keyword evidence="2" id="KW-0472">Membrane</keyword>
<keyword evidence="4" id="KW-1185">Reference proteome</keyword>